<dbReference type="EMBL" id="MT141672">
    <property type="protein sequence ID" value="QJA69039.1"/>
    <property type="molecule type" value="Genomic_DNA"/>
</dbReference>
<dbReference type="AlphaFoldDB" id="A0A6M3LIW8"/>
<gene>
    <name evidence="1" type="ORF">MM415A05164_0005</name>
    <name evidence="2" type="ORF">MM415B05519_0009</name>
</gene>
<sequence length="115" mass="13645">MSIRISVQKFEWLGIQYYKILNIKALEKEKLPLEYINADEDESVIWLDNKGEFFGGRSGLYSPHRLDGDLIIGELYREDVFERKLEHIEKAGKFLNEIKNNIHKKEWTGRKTFVI</sequence>
<proteinExistence type="predicted"/>
<dbReference type="EMBL" id="MT143298">
    <property type="protein sequence ID" value="QJA95246.1"/>
    <property type="molecule type" value="Genomic_DNA"/>
</dbReference>
<accession>A0A6M3LIW8</accession>
<evidence type="ECO:0000313" key="1">
    <source>
        <dbReference type="EMBL" id="QJA69039.1"/>
    </source>
</evidence>
<name>A0A6M3LIW8_9ZZZZ</name>
<protein>
    <submittedName>
        <fullName evidence="2">Uncharacterized protein</fullName>
    </submittedName>
</protein>
<evidence type="ECO:0000313" key="2">
    <source>
        <dbReference type="EMBL" id="QJA95246.1"/>
    </source>
</evidence>
<reference evidence="2" key="1">
    <citation type="submission" date="2020-03" db="EMBL/GenBank/DDBJ databases">
        <title>The deep terrestrial virosphere.</title>
        <authorList>
            <person name="Holmfeldt K."/>
            <person name="Nilsson E."/>
            <person name="Simone D."/>
            <person name="Lopez-Fernandez M."/>
            <person name="Wu X."/>
            <person name="de Brujin I."/>
            <person name="Lundin D."/>
            <person name="Andersson A."/>
            <person name="Bertilsson S."/>
            <person name="Dopson M."/>
        </authorList>
    </citation>
    <scope>NUCLEOTIDE SEQUENCE</scope>
    <source>
        <strain evidence="1">MM415A05164</strain>
        <strain evidence="2">MM415B05519</strain>
    </source>
</reference>
<organism evidence="2">
    <name type="scientific">viral metagenome</name>
    <dbReference type="NCBI Taxonomy" id="1070528"/>
    <lineage>
        <taxon>unclassified sequences</taxon>
        <taxon>metagenomes</taxon>
        <taxon>organismal metagenomes</taxon>
    </lineage>
</organism>